<evidence type="ECO:0000313" key="2">
    <source>
        <dbReference type="EMBL" id="PPR02118.1"/>
    </source>
</evidence>
<evidence type="ECO:0000313" key="3">
    <source>
        <dbReference type="Proteomes" id="UP000284706"/>
    </source>
</evidence>
<evidence type="ECO:0000256" key="1">
    <source>
        <dbReference type="SAM" id="MobiDB-lite"/>
    </source>
</evidence>
<reference evidence="2 3" key="1">
    <citation type="journal article" date="2018" name="Evol. Lett.">
        <title>Horizontal gene cluster transfer increased hallucinogenic mushroom diversity.</title>
        <authorList>
            <person name="Reynolds H.T."/>
            <person name="Vijayakumar V."/>
            <person name="Gluck-Thaler E."/>
            <person name="Korotkin H.B."/>
            <person name="Matheny P.B."/>
            <person name="Slot J.C."/>
        </authorList>
    </citation>
    <scope>NUCLEOTIDE SEQUENCE [LARGE SCALE GENOMIC DNA]</scope>
    <source>
        <strain evidence="2 3">SRW20</strain>
    </source>
</reference>
<gene>
    <name evidence="2" type="ORF">CVT26_008848</name>
</gene>
<comment type="caution">
    <text evidence="2">The sequence shown here is derived from an EMBL/GenBank/DDBJ whole genome shotgun (WGS) entry which is preliminary data.</text>
</comment>
<name>A0A409YGJ4_9AGAR</name>
<proteinExistence type="predicted"/>
<dbReference type="Proteomes" id="UP000284706">
    <property type="component" value="Unassembled WGS sequence"/>
</dbReference>
<accession>A0A409YGJ4</accession>
<feature type="compositionally biased region" description="Polar residues" evidence="1">
    <location>
        <begin position="28"/>
        <end position="51"/>
    </location>
</feature>
<feature type="region of interest" description="Disordered" evidence="1">
    <location>
        <begin position="1"/>
        <end position="55"/>
    </location>
</feature>
<sequence>MPSLPPRSRNHHAPQRAFETAQAAGSERNVSTELKPQTCQTNFQGSPTIRSPQWEEPPYKLTVRHLLFPARPSTSQHQKQKHGIPKPPPTSPPDAALSSNPPPT</sequence>
<feature type="region of interest" description="Disordered" evidence="1">
    <location>
        <begin position="69"/>
        <end position="104"/>
    </location>
</feature>
<dbReference type="EMBL" id="NHYE01000872">
    <property type="protein sequence ID" value="PPR02118.1"/>
    <property type="molecule type" value="Genomic_DNA"/>
</dbReference>
<dbReference type="InParanoid" id="A0A409YGJ4"/>
<keyword evidence="3" id="KW-1185">Reference proteome</keyword>
<protein>
    <submittedName>
        <fullName evidence="2">Uncharacterized protein</fullName>
    </submittedName>
</protein>
<organism evidence="2 3">
    <name type="scientific">Gymnopilus dilepis</name>
    <dbReference type="NCBI Taxonomy" id="231916"/>
    <lineage>
        <taxon>Eukaryota</taxon>
        <taxon>Fungi</taxon>
        <taxon>Dikarya</taxon>
        <taxon>Basidiomycota</taxon>
        <taxon>Agaricomycotina</taxon>
        <taxon>Agaricomycetes</taxon>
        <taxon>Agaricomycetidae</taxon>
        <taxon>Agaricales</taxon>
        <taxon>Agaricineae</taxon>
        <taxon>Hymenogastraceae</taxon>
        <taxon>Gymnopilus</taxon>
    </lineage>
</organism>
<dbReference type="AlphaFoldDB" id="A0A409YGJ4"/>